<protein>
    <recommendedName>
        <fullName evidence="4">Restriction endonuclease type IV Mrr domain-containing protein</fullName>
    </recommendedName>
</protein>
<organism evidence="2 3">
    <name type="scientific">Streptomyces armeniacus</name>
    <dbReference type="NCBI Taxonomy" id="83291"/>
    <lineage>
        <taxon>Bacteria</taxon>
        <taxon>Bacillati</taxon>
        <taxon>Actinomycetota</taxon>
        <taxon>Actinomycetes</taxon>
        <taxon>Kitasatosporales</taxon>
        <taxon>Streptomycetaceae</taxon>
        <taxon>Streptomyces</taxon>
    </lineage>
</organism>
<reference evidence="2 3" key="1">
    <citation type="submission" date="2018-07" db="EMBL/GenBank/DDBJ databases">
        <title>Draft genome of the type strain Streptomyces armeniacus ATCC 15676.</title>
        <authorList>
            <person name="Labana P."/>
            <person name="Gosse J.T."/>
            <person name="Boddy C.N."/>
        </authorList>
    </citation>
    <scope>NUCLEOTIDE SEQUENCE [LARGE SCALE GENOMIC DNA]</scope>
    <source>
        <strain evidence="2 3">ATCC 15676</strain>
    </source>
</reference>
<feature type="compositionally biased region" description="Basic and acidic residues" evidence="1">
    <location>
        <begin position="124"/>
        <end position="145"/>
    </location>
</feature>
<feature type="compositionally biased region" description="Low complexity" evidence="1">
    <location>
        <begin position="164"/>
        <end position="176"/>
    </location>
</feature>
<dbReference type="RefSeq" id="WP_208874662.1">
    <property type="nucleotide sequence ID" value="NZ_CP031320.1"/>
</dbReference>
<dbReference type="EMBL" id="CP031320">
    <property type="protein sequence ID" value="AXK31282.1"/>
    <property type="molecule type" value="Genomic_DNA"/>
</dbReference>
<dbReference type="Proteomes" id="UP000254425">
    <property type="component" value="Chromosome"/>
</dbReference>
<accession>A0A345XI16</accession>
<keyword evidence="3" id="KW-1185">Reference proteome</keyword>
<gene>
    <name evidence="2" type="ORF">DVA86_00105</name>
</gene>
<proteinExistence type="predicted"/>
<evidence type="ECO:0000313" key="3">
    <source>
        <dbReference type="Proteomes" id="UP000254425"/>
    </source>
</evidence>
<dbReference type="KEGG" id="sarm:DVA86_00105"/>
<feature type="region of interest" description="Disordered" evidence="1">
    <location>
        <begin position="85"/>
        <end position="181"/>
    </location>
</feature>
<name>A0A345XI16_9ACTN</name>
<evidence type="ECO:0000313" key="2">
    <source>
        <dbReference type="EMBL" id="AXK31282.1"/>
    </source>
</evidence>
<evidence type="ECO:0008006" key="4">
    <source>
        <dbReference type="Google" id="ProtNLM"/>
    </source>
</evidence>
<feature type="compositionally biased region" description="Low complexity" evidence="1">
    <location>
        <begin position="95"/>
        <end position="107"/>
    </location>
</feature>
<sequence>MAESVSVRCPTCRREHTYAPPSYPCACGAPVSLPLLSGGVPVRVEHRTWAGSWVPVRCASCGRLDEWPQPEFGCTCGTMVRVPVASPGTRPPSARQPGAGKPAAGRAEPAERPGAEPPSAPEAARPEQARAEQPRSEPTRAEPTRAEPPAAGSGTPPQPPPRTAGPAGSAGTPARRPAFRPVTIRTAQDAKTAAAQYLRWLGFSEVRIAGNRPASGVDLRGPEVVAHVDPTTTPTTLRDIETLWLNGLNESATAVCFSLAGYSHEARNRADELSLALFVLDLTGTPQPVNDPADELIRTIA</sequence>
<dbReference type="AlphaFoldDB" id="A0A345XI16"/>
<evidence type="ECO:0000256" key="1">
    <source>
        <dbReference type="SAM" id="MobiDB-lite"/>
    </source>
</evidence>